<dbReference type="OrthoDB" id="10670328at2759"/>
<sequence>MLTWDMTWSLPKVLNINDPAKTKPTRLFSGEDLTISVEVAAKRRQVETQYMAYRFGKASFLISRKEEKSRYQLDTHDTDFRFVRTLGRAWDLPEPTKGYSYPDQAQTYFQNAQFLRIFESSYVEQIDNLLYLGPLREDPQRQYTWSGSNPSDVGPRGERTVEAILAADERGEKRNVRKRQKLMGFQETIAWWLRELGLIESFQVRELSEGSGLFRVFVKKTAASSEAALTDVGFGVSQILPVLTLLYYAPEGSSILMEQPEIHLHPAVQAGLADLFISVAKVRKLQLIVESHSEHLLTRMMRRIAERDTAYGNVSNDDVAVYFADNREGRSNLDNLRLNSDGVIENWPKDLFGDQFGEIIARETAVIKRRREEA</sequence>
<organism evidence="3 4">
    <name type="scientific">Diploscapter pachys</name>
    <dbReference type="NCBI Taxonomy" id="2018661"/>
    <lineage>
        <taxon>Eukaryota</taxon>
        <taxon>Metazoa</taxon>
        <taxon>Ecdysozoa</taxon>
        <taxon>Nematoda</taxon>
        <taxon>Chromadorea</taxon>
        <taxon>Rhabditida</taxon>
        <taxon>Rhabditina</taxon>
        <taxon>Rhabditomorpha</taxon>
        <taxon>Rhabditoidea</taxon>
        <taxon>Rhabditidae</taxon>
        <taxon>Diploscapter</taxon>
    </lineage>
</organism>
<comment type="caution">
    <text evidence="3">The sequence shown here is derived from an EMBL/GenBank/DDBJ whole genome shotgun (WGS) entry which is preliminary data.</text>
</comment>
<feature type="domain" description="Endonuclease GajA/Old nuclease/RecF-like AAA" evidence="2">
    <location>
        <begin position="219"/>
        <end position="296"/>
    </location>
</feature>
<feature type="domain" description="DUF3696" evidence="1">
    <location>
        <begin position="315"/>
        <end position="358"/>
    </location>
</feature>
<evidence type="ECO:0000313" key="4">
    <source>
        <dbReference type="Proteomes" id="UP000218231"/>
    </source>
</evidence>
<evidence type="ECO:0000259" key="2">
    <source>
        <dbReference type="Pfam" id="PF13175"/>
    </source>
</evidence>
<dbReference type="Pfam" id="PF13175">
    <property type="entry name" value="AAA_15"/>
    <property type="match status" value="1"/>
</dbReference>
<dbReference type="AlphaFoldDB" id="A0A2A2JYB4"/>
<evidence type="ECO:0008006" key="5">
    <source>
        <dbReference type="Google" id="ProtNLM"/>
    </source>
</evidence>
<gene>
    <name evidence="3" type="ORF">WR25_26938</name>
</gene>
<dbReference type="PANTHER" id="PTHR43581">
    <property type="entry name" value="ATP/GTP PHOSPHATASE"/>
    <property type="match status" value="1"/>
</dbReference>
<keyword evidence="4" id="KW-1185">Reference proteome</keyword>
<dbReference type="InterPro" id="IPR022532">
    <property type="entry name" value="DUF3696"/>
</dbReference>
<dbReference type="PANTHER" id="PTHR43581:SF2">
    <property type="entry name" value="EXCINUCLEASE ATPASE SUBUNIT"/>
    <property type="match status" value="1"/>
</dbReference>
<proteinExistence type="predicted"/>
<dbReference type="EMBL" id="LIAE01010062">
    <property type="protein sequence ID" value="PAV66644.1"/>
    <property type="molecule type" value="Genomic_DNA"/>
</dbReference>
<reference evidence="3 4" key="1">
    <citation type="journal article" date="2017" name="Curr. Biol.">
        <title>Genome architecture and evolution of a unichromosomal asexual nematode.</title>
        <authorList>
            <person name="Fradin H."/>
            <person name="Zegar C."/>
            <person name="Gutwein M."/>
            <person name="Lucas J."/>
            <person name="Kovtun M."/>
            <person name="Corcoran D."/>
            <person name="Baugh L.R."/>
            <person name="Kiontke K."/>
            <person name="Gunsalus K."/>
            <person name="Fitch D.H."/>
            <person name="Piano F."/>
        </authorList>
    </citation>
    <scope>NUCLEOTIDE SEQUENCE [LARGE SCALE GENOMIC DNA]</scope>
    <source>
        <strain evidence="3">PF1309</strain>
    </source>
</reference>
<dbReference type="Pfam" id="PF12476">
    <property type="entry name" value="DUF3696"/>
    <property type="match status" value="1"/>
</dbReference>
<name>A0A2A2JYB4_9BILA</name>
<evidence type="ECO:0000313" key="3">
    <source>
        <dbReference type="EMBL" id="PAV66644.1"/>
    </source>
</evidence>
<protein>
    <recommendedName>
        <fullName evidence="5">DUF3696 domain-containing protein</fullName>
    </recommendedName>
</protein>
<dbReference type="InterPro" id="IPR041685">
    <property type="entry name" value="AAA_GajA/Old/RecF-like"/>
</dbReference>
<evidence type="ECO:0000259" key="1">
    <source>
        <dbReference type="Pfam" id="PF12476"/>
    </source>
</evidence>
<accession>A0A2A2JYB4</accession>
<dbReference type="InterPro" id="IPR051396">
    <property type="entry name" value="Bact_Antivir_Def_Nuclease"/>
</dbReference>
<dbReference type="Proteomes" id="UP000218231">
    <property type="component" value="Unassembled WGS sequence"/>
</dbReference>